<dbReference type="SUPFAM" id="SSF103084">
    <property type="entry name" value="Holliday junction resolvase RusA"/>
    <property type="match status" value="1"/>
</dbReference>
<dbReference type="InterPro" id="IPR008822">
    <property type="entry name" value="Endonuclease_RusA-like"/>
</dbReference>
<name>A0ABT9Y4C4_9FIRM</name>
<dbReference type="InterPro" id="IPR036614">
    <property type="entry name" value="RusA-like_sf"/>
</dbReference>
<evidence type="ECO:0000313" key="2">
    <source>
        <dbReference type="Proteomes" id="UP001239167"/>
    </source>
</evidence>
<protein>
    <submittedName>
        <fullName evidence="1">Holliday junction resolvase RusA-like endonuclease</fullName>
    </submittedName>
</protein>
<comment type="caution">
    <text evidence="1">The sequence shown here is derived from an EMBL/GenBank/DDBJ whole genome shotgun (WGS) entry which is preliminary data.</text>
</comment>
<keyword evidence="2" id="KW-1185">Reference proteome</keyword>
<organism evidence="1 2">
    <name type="scientific">Pectinatus haikarae</name>
    <dbReference type="NCBI Taxonomy" id="349096"/>
    <lineage>
        <taxon>Bacteria</taxon>
        <taxon>Bacillati</taxon>
        <taxon>Bacillota</taxon>
        <taxon>Negativicutes</taxon>
        <taxon>Selenomonadales</taxon>
        <taxon>Selenomonadaceae</taxon>
        <taxon>Pectinatus</taxon>
    </lineage>
</organism>
<dbReference type="RefSeq" id="WP_307222375.1">
    <property type="nucleotide sequence ID" value="NZ_JAUSUE010000001.1"/>
</dbReference>
<dbReference type="Proteomes" id="UP001239167">
    <property type="component" value="Unassembled WGS sequence"/>
</dbReference>
<evidence type="ECO:0000313" key="1">
    <source>
        <dbReference type="EMBL" id="MDQ0202498.1"/>
    </source>
</evidence>
<sequence>MNGKNGLITMIEFFVAMQIPTVTHQEKKISVKNGKPHVYEPDELKDARAKFEAYFAKYRPEDKFIGPVRLITKWMFPAGKHQTATYKTTKPDTDNMIKLLKDVMTKLNYWDDDAQVASEITEKFWNDVQGIYVRIENL</sequence>
<proteinExistence type="predicted"/>
<reference evidence="1 2" key="1">
    <citation type="submission" date="2023-07" db="EMBL/GenBank/DDBJ databases">
        <title>Genomic Encyclopedia of Type Strains, Phase IV (KMG-IV): sequencing the most valuable type-strain genomes for metagenomic binning, comparative biology and taxonomic classification.</title>
        <authorList>
            <person name="Goeker M."/>
        </authorList>
    </citation>
    <scope>NUCLEOTIDE SEQUENCE [LARGE SCALE GENOMIC DNA]</scope>
    <source>
        <strain evidence="1 2">DSM 16980</strain>
    </source>
</reference>
<accession>A0ABT9Y4C4</accession>
<dbReference type="Pfam" id="PF05866">
    <property type="entry name" value="RusA"/>
    <property type="match status" value="1"/>
</dbReference>
<dbReference type="EMBL" id="JAUSUE010000001">
    <property type="protein sequence ID" value="MDQ0202498.1"/>
    <property type="molecule type" value="Genomic_DNA"/>
</dbReference>
<dbReference type="Gene3D" id="3.30.1330.70">
    <property type="entry name" value="Holliday junction resolvase RusA"/>
    <property type="match status" value="1"/>
</dbReference>
<gene>
    <name evidence="1" type="ORF">J2S01_000183</name>
</gene>